<comment type="caution">
    <text evidence="2">The sequence shown here is derived from an EMBL/GenBank/DDBJ whole genome shotgun (WGS) entry which is preliminary data.</text>
</comment>
<evidence type="ECO:0000313" key="3">
    <source>
        <dbReference type="Proteomes" id="UP000644147"/>
    </source>
</evidence>
<feature type="compositionally biased region" description="Acidic residues" evidence="1">
    <location>
        <begin position="1"/>
        <end position="23"/>
    </location>
</feature>
<protein>
    <submittedName>
        <fullName evidence="2">Uncharacterized protein</fullName>
    </submittedName>
</protein>
<evidence type="ECO:0000256" key="1">
    <source>
        <dbReference type="SAM" id="MobiDB-lite"/>
    </source>
</evidence>
<feature type="region of interest" description="Disordered" evidence="1">
    <location>
        <begin position="1"/>
        <end position="25"/>
    </location>
</feature>
<dbReference type="Proteomes" id="UP000644147">
    <property type="component" value="Unassembled WGS sequence"/>
</dbReference>
<reference evidence="2 3" key="1">
    <citation type="submission" date="2020-12" db="EMBL/GenBank/DDBJ databases">
        <title>Bacterial novel species Adhaeribacter sp. BT258 isolated from soil.</title>
        <authorList>
            <person name="Jung H.-Y."/>
        </authorList>
    </citation>
    <scope>NUCLEOTIDE SEQUENCE [LARGE SCALE GENOMIC DNA]</scope>
    <source>
        <strain evidence="2 3">BT258</strain>
    </source>
</reference>
<name>A0ABS1C573_9BACT</name>
<sequence length="131" mass="14770">MPLLSDEEDERDDLDPDLEEPLEEPAVADFPVDFPVVWLLVFADGEEEDVEPDLVLEPVEAVRLLLPVEVVFEPVLLPLAELLPETPVLLLCVPPDIIEEEELPMPDIPDMPDWFAPDVDFESELASELED</sequence>
<accession>A0ABS1C573</accession>
<gene>
    <name evidence="2" type="ORF">I5M27_16225</name>
</gene>
<proteinExistence type="predicted"/>
<keyword evidence="3" id="KW-1185">Reference proteome</keyword>
<dbReference type="RefSeq" id="WP_200507378.1">
    <property type="nucleotide sequence ID" value="NZ_JAEHFX010000009.1"/>
</dbReference>
<evidence type="ECO:0000313" key="2">
    <source>
        <dbReference type="EMBL" id="MBK0404545.1"/>
    </source>
</evidence>
<organism evidence="2 3">
    <name type="scientific">Adhaeribacter terrigena</name>
    <dbReference type="NCBI Taxonomy" id="2793070"/>
    <lineage>
        <taxon>Bacteria</taxon>
        <taxon>Pseudomonadati</taxon>
        <taxon>Bacteroidota</taxon>
        <taxon>Cytophagia</taxon>
        <taxon>Cytophagales</taxon>
        <taxon>Hymenobacteraceae</taxon>
        <taxon>Adhaeribacter</taxon>
    </lineage>
</organism>
<dbReference type="EMBL" id="JAEHFX010000009">
    <property type="protein sequence ID" value="MBK0404545.1"/>
    <property type="molecule type" value="Genomic_DNA"/>
</dbReference>